<comment type="cofactor">
    <cofactor evidence="1">
        <name>pyridoxal 5'-phosphate</name>
        <dbReference type="ChEBI" id="CHEBI:597326"/>
    </cofactor>
</comment>
<evidence type="ECO:0000256" key="5">
    <source>
        <dbReference type="PIRSR" id="PIRSR006278-2"/>
    </source>
</evidence>
<evidence type="ECO:0000259" key="7">
    <source>
        <dbReference type="Pfam" id="PF00291"/>
    </source>
</evidence>
<dbReference type="Pfam" id="PF00291">
    <property type="entry name" value="PALP"/>
    <property type="match status" value="1"/>
</dbReference>
<accession>A0A1V4QDZ1</accession>
<dbReference type="SUPFAM" id="SSF53686">
    <property type="entry name" value="Tryptophan synthase beta subunit-like PLP-dependent enzymes"/>
    <property type="match status" value="1"/>
</dbReference>
<dbReference type="Proteomes" id="UP000191663">
    <property type="component" value="Unassembled WGS sequence"/>
</dbReference>
<feature type="transmembrane region" description="Helical" evidence="6">
    <location>
        <begin position="298"/>
        <end position="317"/>
    </location>
</feature>
<comment type="similarity">
    <text evidence="2">Belongs to the ACC deaminase/D-cysteine desulfhydrase family.</text>
</comment>
<name>A0A1V4QDZ1_UNCW3</name>
<evidence type="ECO:0000256" key="3">
    <source>
        <dbReference type="ARBA" id="ARBA00022898"/>
    </source>
</evidence>
<dbReference type="NCBIfam" id="TIGR01275">
    <property type="entry name" value="ACC_deam_rel"/>
    <property type="match status" value="1"/>
</dbReference>
<dbReference type="EMBL" id="MUKB01000108">
    <property type="protein sequence ID" value="OPX17554.1"/>
    <property type="molecule type" value="Genomic_DNA"/>
</dbReference>
<dbReference type="PANTHER" id="PTHR43780:SF2">
    <property type="entry name" value="1-AMINOCYCLOPROPANE-1-CARBOXYLATE DEAMINASE-RELATED"/>
    <property type="match status" value="1"/>
</dbReference>
<evidence type="ECO:0000256" key="2">
    <source>
        <dbReference type="ARBA" id="ARBA00008639"/>
    </source>
</evidence>
<organism evidence="8 9">
    <name type="scientific">candidate division WOR-3 bacterium 4484_100</name>
    <dbReference type="NCBI Taxonomy" id="1936077"/>
    <lineage>
        <taxon>Bacteria</taxon>
        <taxon>Bacteria division WOR-3</taxon>
    </lineage>
</organism>
<evidence type="ECO:0000313" key="8">
    <source>
        <dbReference type="EMBL" id="OPX17554.1"/>
    </source>
</evidence>
<protein>
    <recommendedName>
        <fullName evidence="7">Tryptophan synthase beta chain-like PALP domain-containing protein</fullName>
    </recommendedName>
</protein>
<feature type="domain" description="Tryptophan synthase beta chain-like PALP" evidence="7">
    <location>
        <begin position="11"/>
        <end position="304"/>
    </location>
</feature>
<dbReference type="InterPro" id="IPR005966">
    <property type="entry name" value="D-Cys_desShydrase"/>
</dbReference>
<dbReference type="InterPro" id="IPR027278">
    <property type="entry name" value="ACCD_DCysDesulf"/>
</dbReference>
<gene>
    <name evidence="8" type="ORF">BXT86_05845</name>
</gene>
<dbReference type="GO" id="GO:0019148">
    <property type="term" value="F:D-cysteine desulfhydrase activity"/>
    <property type="evidence" value="ECO:0007669"/>
    <property type="project" value="TreeGrafter"/>
</dbReference>
<keyword evidence="6" id="KW-0812">Transmembrane</keyword>
<proteinExistence type="inferred from homology"/>
<sequence>MKMPKPVKLTSKTPIMRFKGINTKTEIFIKRDDLNGLLISGNKARKLEYLIADALNKRCDSVITCGPVQSNHCRTTVAFARNFGLFPYLFLRGRPKKTPNGNLLIDRLLDARITYITPSEYHNKRTEIMAEYAKRLIKKGKRPYIIPEGGSNEIGALGYLDCMREMADFIKKKKVDALYCAVGSGGTYAGLLLGKKILKLNIELNGVIICDTVQYFTDKILKICEKVVYRFGMKIKITRHDINLIDGYVGSGYAIPYPEELEVIRKIAKTGIILEPVYTGKAFYGMLQTLKKKKYKRVIFMHTGGLFSIFAFNRILFSKVSC</sequence>
<evidence type="ECO:0000256" key="1">
    <source>
        <dbReference type="ARBA" id="ARBA00001933"/>
    </source>
</evidence>
<feature type="active site" description="Nucleophile" evidence="4">
    <location>
        <position position="70"/>
    </location>
</feature>
<dbReference type="Gene3D" id="3.40.50.1100">
    <property type="match status" value="2"/>
</dbReference>
<keyword evidence="3 5" id="KW-0663">Pyridoxal phosphate</keyword>
<dbReference type="InterPro" id="IPR036052">
    <property type="entry name" value="TrpB-like_PALP_sf"/>
</dbReference>
<keyword evidence="6" id="KW-0472">Membrane</keyword>
<reference evidence="9" key="1">
    <citation type="submission" date="2017-01" db="EMBL/GenBank/DDBJ databases">
        <title>Novel pathways for hydrocarbon cycling and metabolic interdependencies in hydrothermal sediment communities.</title>
        <authorList>
            <person name="Dombrowski N."/>
            <person name="Seitz K."/>
            <person name="Teske A."/>
            <person name="Baker B."/>
        </authorList>
    </citation>
    <scope>NUCLEOTIDE SEQUENCE [LARGE SCALE GENOMIC DNA]</scope>
</reference>
<comment type="caution">
    <text evidence="8">The sequence shown here is derived from an EMBL/GenBank/DDBJ whole genome shotgun (WGS) entry which is preliminary data.</text>
</comment>
<evidence type="ECO:0000313" key="9">
    <source>
        <dbReference type="Proteomes" id="UP000191663"/>
    </source>
</evidence>
<dbReference type="PANTHER" id="PTHR43780">
    <property type="entry name" value="1-AMINOCYCLOPROPANE-1-CARBOXYLATE DEAMINASE-RELATED"/>
    <property type="match status" value="1"/>
</dbReference>
<keyword evidence="6" id="KW-1133">Transmembrane helix</keyword>
<evidence type="ECO:0000256" key="6">
    <source>
        <dbReference type="SAM" id="Phobius"/>
    </source>
</evidence>
<dbReference type="PIRSF" id="PIRSF006278">
    <property type="entry name" value="ACCD_DCysDesulf"/>
    <property type="match status" value="1"/>
</dbReference>
<evidence type="ECO:0000256" key="4">
    <source>
        <dbReference type="PIRSR" id="PIRSR006278-1"/>
    </source>
</evidence>
<dbReference type="AlphaFoldDB" id="A0A1V4QDZ1"/>
<feature type="modified residue" description="N6-(pyridoxal phosphate)lysine" evidence="5">
    <location>
        <position position="43"/>
    </location>
</feature>
<dbReference type="InterPro" id="IPR001926">
    <property type="entry name" value="TrpB-like_PALP"/>
</dbReference>